<feature type="compositionally biased region" description="Pro residues" evidence="1">
    <location>
        <begin position="340"/>
        <end position="351"/>
    </location>
</feature>
<gene>
    <name evidence="2" type="ORF">TrLO_g15531</name>
</gene>
<accession>A0A9W7KTK6</accession>
<sequence length="369" mass="41453">MEGVIWDEEGLGGGELGISSLVAHYDLPRPTFQNSGEKYLDGVTYANDIYRAITNWYIRPALKPMVKDKLYPENDPTFSGGTLFTPENFTPAKKWELRGLLLPAHSLHYTPTDGRRMFFKGAYQDAKQTAIPFRVRIKSLSLDGSVALRGAWFESPNGAWYRLLDPHQHPADYSGSGVSQTNFSKRRRALFDLSCDITDAVMQKDYMCCSMTPAEVYHLSWCESTPKPADHVMDGSNKEGVFDSNLLKREAKWIIKNLKNILMWKRATFKKGLDEMAAEFNAAKKNNKEWAVGDYPYEVSATRSENRRNCEIHGDLKADVERVALTSFIDSSMIRALPLAPAPPQPAPSAPPTSTTTSTTPIPRPHKEK</sequence>
<protein>
    <submittedName>
        <fullName evidence="2">Uncharacterized protein</fullName>
    </submittedName>
</protein>
<dbReference type="AlphaFoldDB" id="A0A9W7KTK6"/>
<proteinExistence type="predicted"/>
<dbReference type="Proteomes" id="UP001165122">
    <property type="component" value="Unassembled WGS sequence"/>
</dbReference>
<feature type="compositionally biased region" description="Low complexity" evidence="1">
    <location>
        <begin position="352"/>
        <end position="361"/>
    </location>
</feature>
<evidence type="ECO:0000256" key="1">
    <source>
        <dbReference type="SAM" id="MobiDB-lite"/>
    </source>
</evidence>
<organism evidence="2 3">
    <name type="scientific">Triparma laevis f. longispina</name>
    <dbReference type="NCBI Taxonomy" id="1714387"/>
    <lineage>
        <taxon>Eukaryota</taxon>
        <taxon>Sar</taxon>
        <taxon>Stramenopiles</taxon>
        <taxon>Ochrophyta</taxon>
        <taxon>Bolidophyceae</taxon>
        <taxon>Parmales</taxon>
        <taxon>Triparmaceae</taxon>
        <taxon>Triparma</taxon>
    </lineage>
</organism>
<dbReference type="EMBL" id="BRXW01000159">
    <property type="protein sequence ID" value="GMI11178.1"/>
    <property type="molecule type" value="Genomic_DNA"/>
</dbReference>
<comment type="caution">
    <text evidence="2">The sequence shown here is derived from an EMBL/GenBank/DDBJ whole genome shotgun (WGS) entry which is preliminary data.</text>
</comment>
<evidence type="ECO:0000313" key="3">
    <source>
        <dbReference type="Proteomes" id="UP001165122"/>
    </source>
</evidence>
<dbReference type="OrthoDB" id="10599905at2759"/>
<name>A0A9W7KTK6_9STRA</name>
<reference evidence="3" key="1">
    <citation type="journal article" date="2023" name="Commun. Biol.">
        <title>Genome analysis of Parmales, the sister group of diatoms, reveals the evolutionary specialization of diatoms from phago-mixotrophs to photoautotrophs.</title>
        <authorList>
            <person name="Ban H."/>
            <person name="Sato S."/>
            <person name="Yoshikawa S."/>
            <person name="Yamada K."/>
            <person name="Nakamura Y."/>
            <person name="Ichinomiya M."/>
            <person name="Sato N."/>
            <person name="Blanc-Mathieu R."/>
            <person name="Endo H."/>
            <person name="Kuwata A."/>
            <person name="Ogata H."/>
        </authorList>
    </citation>
    <scope>NUCLEOTIDE SEQUENCE [LARGE SCALE GENOMIC DNA]</scope>
    <source>
        <strain evidence="3">NIES 3700</strain>
    </source>
</reference>
<evidence type="ECO:0000313" key="2">
    <source>
        <dbReference type="EMBL" id="GMI11178.1"/>
    </source>
</evidence>
<keyword evidence="3" id="KW-1185">Reference proteome</keyword>
<feature type="region of interest" description="Disordered" evidence="1">
    <location>
        <begin position="338"/>
        <end position="369"/>
    </location>
</feature>